<comment type="caution">
    <text evidence="2">The sequence shown here is derived from an EMBL/GenBank/DDBJ whole genome shotgun (WGS) entry which is preliminary data.</text>
</comment>
<dbReference type="Proteomes" id="UP000013783">
    <property type="component" value="Unassembled WGS sequence"/>
</dbReference>
<dbReference type="InterPro" id="IPR025668">
    <property type="entry name" value="Tnp_DDE_dom"/>
</dbReference>
<reference evidence="2 3" key="1">
    <citation type="submission" date="2013-02" db="EMBL/GenBank/DDBJ databases">
        <title>The Genome Sequence of Enterococcus malodoratus ATCC_43197.</title>
        <authorList>
            <consortium name="The Broad Institute Genome Sequencing Platform"/>
            <consortium name="The Broad Institute Genome Sequencing Center for Infectious Disease"/>
            <person name="Earl A.M."/>
            <person name="Gilmore M.S."/>
            <person name="Lebreton F."/>
            <person name="Walker B."/>
            <person name="Young S.K."/>
            <person name="Zeng Q."/>
            <person name="Gargeya S."/>
            <person name="Fitzgerald M."/>
            <person name="Haas B."/>
            <person name="Abouelleil A."/>
            <person name="Alvarado L."/>
            <person name="Arachchi H.M."/>
            <person name="Berlin A.M."/>
            <person name="Chapman S.B."/>
            <person name="Dewar J."/>
            <person name="Goldberg J."/>
            <person name="Griggs A."/>
            <person name="Gujja S."/>
            <person name="Hansen M."/>
            <person name="Howarth C."/>
            <person name="Imamovic A."/>
            <person name="Larimer J."/>
            <person name="McCowan C."/>
            <person name="Murphy C."/>
            <person name="Neiman D."/>
            <person name="Pearson M."/>
            <person name="Priest M."/>
            <person name="Roberts A."/>
            <person name="Saif S."/>
            <person name="Shea T."/>
            <person name="Sisk P."/>
            <person name="Sykes S."/>
            <person name="Wortman J."/>
            <person name="Nusbaum C."/>
            <person name="Birren B."/>
        </authorList>
    </citation>
    <scope>NUCLEOTIDE SEQUENCE [LARGE SCALE GENOMIC DNA]</scope>
    <source>
        <strain evidence="2 3">ATCC 43197</strain>
    </source>
</reference>
<protein>
    <recommendedName>
        <fullName evidence="1">Transposase DDE domain-containing protein</fullName>
    </recommendedName>
</protein>
<evidence type="ECO:0000313" key="2">
    <source>
        <dbReference type="EMBL" id="EOH73111.1"/>
    </source>
</evidence>
<evidence type="ECO:0000313" key="3">
    <source>
        <dbReference type="Proteomes" id="UP000013783"/>
    </source>
</evidence>
<dbReference type="PATRIC" id="fig|1158601.3.peg.3656"/>
<dbReference type="RefSeq" id="WP_010742461.1">
    <property type="nucleotide sequence ID" value="NZ_KB946251.1"/>
</dbReference>
<sequence>FLENHARMMVSLLAYNLVNFMKTICLPEKEATFQVDTLRLRLFKVAGKLVRSGRRLLLRMSSSHVYQDLFYQLLDKIQQLSWQV</sequence>
<dbReference type="EMBL" id="AJAK01000027">
    <property type="protein sequence ID" value="EOH73111.1"/>
    <property type="molecule type" value="Genomic_DNA"/>
</dbReference>
<dbReference type="AlphaFoldDB" id="R2QXC9"/>
<name>R2QXC9_9ENTE</name>
<dbReference type="Pfam" id="PF13701">
    <property type="entry name" value="DDE_Tnp_1_4"/>
    <property type="match status" value="1"/>
</dbReference>
<evidence type="ECO:0000259" key="1">
    <source>
        <dbReference type="Pfam" id="PF13701"/>
    </source>
</evidence>
<feature type="domain" description="Transposase DDE" evidence="1">
    <location>
        <begin position="1"/>
        <end position="81"/>
    </location>
</feature>
<organism evidence="2 3">
    <name type="scientific">Enterococcus malodoratus ATCC 43197</name>
    <dbReference type="NCBI Taxonomy" id="1158601"/>
    <lineage>
        <taxon>Bacteria</taxon>
        <taxon>Bacillati</taxon>
        <taxon>Bacillota</taxon>
        <taxon>Bacilli</taxon>
        <taxon>Lactobacillales</taxon>
        <taxon>Enterococcaceae</taxon>
        <taxon>Enterococcus</taxon>
    </lineage>
</organism>
<accession>R2QXC9</accession>
<gene>
    <name evidence="2" type="ORF">UAI_03684</name>
</gene>
<feature type="non-terminal residue" evidence="2">
    <location>
        <position position="1"/>
    </location>
</feature>
<proteinExistence type="predicted"/>